<dbReference type="Pfam" id="PF20612">
    <property type="entry name" value="SHOCT_2"/>
    <property type="match status" value="1"/>
</dbReference>
<dbReference type="STRING" id="394503.Ccel_2732"/>
<evidence type="ECO:0000259" key="1">
    <source>
        <dbReference type="Pfam" id="PF20612"/>
    </source>
</evidence>
<dbReference type="EMBL" id="CP001348">
    <property type="protein sequence ID" value="ACL77041.1"/>
    <property type="molecule type" value="Genomic_DNA"/>
</dbReference>
<proteinExistence type="predicted"/>
<organism evidence="2 3">
    <name type="scientific">Ruminiclostridium cellulolyticum (strain ATCC 35319 / DSM 5812 / JCM 6584 / H10)</name>
    <name type="common">Clostridium cellulolyticum</name>
    <dbReference type="NCBI Taxonomy" id="394503"/>
    <lineage>
        <taxon>Bacteria</taxon>
        <taxon>Bacillati</taxon>
        <taxon>Bacillota</taxon>
        <taxon>Clostridia</taxon>
        <taxon>Eubacteriales</taxon>
        <taxon>Oscillospiraceae</taxon>
        <taxon>Ruminiclostridium</taxon>
    </lineage>
</organism>
<feature type="domain" description="SHOCT-like" evidence="1">
    <location>
        <begin position="1"/>
        <end position="53"/>
    </location>
</feature>
<dbReference type="InterPro" id="IPR046749">
    <property type="entry name" value="SHOCT_2"/>
</dbReference>
<evidence type="ECO:0000313" key="2">
    <source>
        <dbReference type="EMBL" id="ACL77041.1"/>
    </source>
</evidence>
<keyword evidence="3" id="KW-1185">Reference proteome</keyword>
<reference evidence="2 3" key="1">
    <citation type="submission" date="2009-01" db="EMBL/GenBank/DDBJ databases">
        <title>Complete sequence of Clostridium cellulolyticum H10.</title>
        <authorList>
            <consortium name="US DOE Joint Genome Institute"/>
            <person name="Lucas S."/>
            <person name="Copeland A."/>
            <person name="Lapidus A."/>
            <person name="Glavina del Rio T."/>
            <person name="Dalin E."/>
            <person name="Tice H."/>
            <person name="Bruce D."/>
            <person name="Goodwin L."/>
            <person name="Pitluck S."/>
            <person name="Chertkov O."/>
            <person name="Saunders E."/>
            <person name="Brettin T."/>
            <person name="Detter J.C."/>
            <person name="Han C."/>
            <person name="Larimer F."/>
            <person name="Land M."/>
            <person name="Hauser L."/>
            <person name="Kyrpides N."/>
            <person name="Ivanova N."/>
            <person name="Zhou J."/>
            <person name="Richardson P."/>
        </authorList>
    </citation>
    <scope>NUCLEOTIDE SEQUENCE [LARGE SCALE GENOMIC DNA]</scope>
    <source>
        <strain evidence="3">ATCC 35319 / DSM 5812 / JCM 6584 / H10</strain>
    </source>
</reference>
<dbReference type="AlphaFoldDB" id="B8I7H0"/>
<protein>
    <recommendedName>
        <fullName evidence="1">SHOCT-like domain-containing protein</fullName>
    </recommendedName>
</protein>
<dbReference type="RefSeq" id="WP_015926113.1">
    <property type="nucleotide sequence ID" value="NC_011898.1"/>
</dbReference>
<dbReference type="Proteomes" id="UP000001349">
    <property type="component" value="Chromosome"/>
</dbReference>
<accession>B8I7H0</accession>
<dbReference type="HOGENOM" id="CLU_179778_1_0_9"/>
<name>B8I7H0_RUMCH</name>
<dbReference type="KEGG" id="cce:Ccel_2732"/>
<gene>
    <name evidence="2" type="ordered locus">Ccel_2732</name>
</gene>
<dbReference type="eggNOG" id="ENOG503484Q">
    <property type="taxonomic scope" value="Bacteria"/>
</dbReference>
<evidence type="ECO:0000313" key="3">
    <source>
        <dbReference type="Proteomes" id="UP000001349"/>
    </source>
</evidence>
<sequence>MSQEQILNEVKYKTALHMLNTMLEAGMLTLSEYRRIDEMNRISFSPDLAGVYT</sequence>